<dbReference type="Proteomes" id="UP001237448">
    <property type="component" value="Unassembled WGS sequence"/>
</dbReference>
<dbReference type="CDD" id="cd17477">
    <property type="entry name" value="MFS_YcaD_like"/>
    <property type="match status" value="1"/>
</dbReference>
<dbReference type="EMBL" id="JAUSVK010000001">
    <property type="protein sequence ID" value="MDQ0396365.1"/>
    <property type="molecule type" value="Genomic_DNA"/>
</dbReference>
<evidence type="ECO:0000256" key="1">
    <source>
        <dbReference type="ARBA" id="ARBA00022692"/>
    </source>
</evidence>
<evidence type="ECO:0000256" key="4">
    <source>
        <dbReference type="SAM" id="Phobius"/>
    </source>
</evidence>
<dbReference type="InterPro" id="IPR047200">
    <property type="entry name" value="MFS_YcaD-like"/>
</dbReference>
<name>A0ABU0FP31_9HYPH</name>
<organism evidence="6 7">
    <name type="scientific">Labrys monachus</name>
    <dbReference type="NCBI Taxonomy" id="217067"/>
    <lineage>
        <taxon>Bacteria</taxon>
        <taxon>Pseudomonadati</taxon>
        <taxon>Pseudomonadota</taxon>
        <taxon>Alphaproteobacteria</taxon>
        <taxon>Hyphomicrobiales</taxon>
        <taxon>Xanthobacteraceae</taxon>
        <taxon>Labrys</taxon>
    </lineage>
</organism>
<feature type="transmembrane region" description="Helical" evidence="4">
    <location>
        <begin position="157"/>
        <end position="176"/>
    </location>
</feature>
<gene>
    <name evidence="6" type="ORF">J3R73_006157</name>
</gene>
<feature type="domain" description="Major facilitator superfamily (MFS) profile" evidence="5">
    <location>
        <begin position="166"/>
        <end position="396"/>
    </location>
</feature>
<proteinExistence type="predicted"/>
<reference evidence="6 7" key="1">
    <citation type="submission" date="2023-07" db="EMBL/GenBank/DDBJ databases">
        <title>Genomic Encyclopedia of Type Strains, Phase IV (KMG-IV): sequencing the most valuable type-strain genomes for metagenomic binning, comparative biology and taxonomic classification.</title>
        <authorList>
            <person name="Goeker M."/>
        </authorList>
    </citation>
    <scope>NUCLEOTIDE SEQUENCE [LARGE SCALE GENOMIC DNA]</scope>
    <source>
        <strain evidence="6 7">DSM 5896</strain>
    </source>
</reference>
<comment type="caution">
    <text evidence="6">The sequence shown here is derived from an EMBL/GenBank/DDBJ whole genome shotgun (WGS) entry which is preliminary data.</text>
</comment>
<feature type="transmembrane region" description="Helical" evidence="4">
    <location>
        <begin position="291"/>
        <end position="311"/>
    </location>
</feature>
<feature type="transmembrane region" description="Helical" evidence="4">
    <location>
        <begin position="127"/>
        <end position="145"/>
    </location>
</feature>
<feature type="transmembrane region" description="Helical" evidence="4">
    <location>
        <begin position="234"/>
        <end position="253"/>
    </location>
</feature>
<dbReference type="RefSeq" id="WP_307436526.1">
    <property type="nucleotide sequence ID" value="NZ_JAUSVK010000001.1"/>
</dbReference>
<keyword evidence="1 4" id="KW-0812">Transmembrane</keyword>
<accession>A0ABU0FP31</accession>
<dbReference type="InterPro" id="IPR011701">
    <property type="entry name" value="MFS"/>
</dbReference>
<protein>
    <submittedName>
        <fullName evidence="6">MFS family permease</fullName>
    </submittedName>
</protein>
<dbReference type="SUPFAM" id="SSF103473">
    <property type="entry name" value="MFS general substrate transporter"/>
    <property type="match status" value="1"/>
</dbReference>
<evidence type="ECO:0000313" key="6">
    <source>
        <dbReference type="EMBL" id="MDQ0396365.1"/>
    </source>
</evidence>
<feature type="transmembrane region" description="Helical" evidence="4">
    <location>
        <begin position="196"/>
        <end position="214"/>
    </location>
</feature>
<keyword evidence="2 4" id="KW-1133">Transmembrane helix</keyword>
<dbReference type="Pfam" id="PF07690">
    <property type="entry name" value="MFS_1"/>
    <property type="match status" value="2"/>
</dbReference>
<feature type="transmembrane region" description="Helical" evidence="4">
    <location>
        <begin position="265"/>
        <end position="285"/>
    </location>
</feature>
<keyword evidence="7" id="KW-1185">Reference proteome</keyword>
<evidence type="ECO:0000259" key="5">
    <source>
        <dbReference type="PROSITE" id="PS50850"/>
    </source>
</evidence>
<feature type="transmembrane region" description="Helical" evidence="4">
    <location>
        <begin position="73"/>
        <end position="91"/>
    </location>
</feature>
<feature type="transmembrane region" description="Helical" evidence="4">
    <location>
        <begin position="97"/>
        <end position="115"/>
    </location>
</feature>
<dbReference type="Gene3D" id="1.20.1250.20">
    <property type="entry name" value="MFS general substrate transporter like domains"/>
    <property type="match status" value="2"/>
</dbReference>
<evidence type="ECO:0000313" key="7">
    <source>
        <dbReference type="Proteomes" id="UP001237448"/>
    </source>
</evidence>
<dbReference type="PANTHER" id="PTHR23521">
    <property type="entry name" value="TRANSPORTER MFS SUPERFAMILY"/>
    <property type="match status" value="1"/>
</dbReference>
<evidence type="ECO:0000256" key="3">
    <source>
        <dbReference type="ARBA" id="ARBA00023136"/>
    </source>
</evidence>
<feature type="transmembrane region" description="Helical" evidence="4">
    <location>
        <begin position="44"/>
        <end position="61"/>
    </location>
</feature>
<dbReference type="PANTHER" id="PTHR23521:SF3">
    <property type="entry name" value="MFS TRANSPORTER"/>
    <property type="match status" value="1"/>
</dbReference>
<feature type="transmembrane region" description="Helical" evidence="4">
    <location>
        <begin position="356"/>
        <end position="378"/>
    </location>
</feature>
<dbReference type="PROSITE" id="PS50850">
    <property type="entry name" value="MFS"/>
    <property type="match status" value="1"/>
</dbReference>
<dbReference type="InterPro" id="IPR020846">
    <property type="entry name" value="MFS_dom"/>
</dbReference>
<evidence type="ECO:0000256" key="2">
    <source>
        <dbReference type="ARBA" id="ARBA00022989"/>
    </source>
</evidence>
<sequence>MRSSYASIAALLVAVFGVLAGNGVLTTLLPVRAELEHFPALDISLMGSAYFGGMLAGAMLTPRLVHRLGHIKAFGFSSAGGALMITAAGAFVEPHAWIAIGFLRGFCLSGIYAIVESYLQGKAENRVRGRLLGLYSITQYAGWAVGNQFMRLGDVRAFTIFGLAAACVAVFLAPLLLARDDAPMPGAKRAGMRLPWLLRTTPVGFVCAGLIGFANGPFWSLTPVYATKLGMSGIATGTLVTAITIGSAAFQFPVGRISDAFDRRLVLTGLALLTALFEIGVYWAGPRLLGWPFIVVGFIMGGIISTQYYVSSAYTNDLTGRENAVGVAAALLFIYCLGAMLGPVSAYYAMKFLGDSALYLHNAGIHLAMAAFILLRVLRSPGRDRRASPIETVERA</sequence>
<feature type="transmembrane region" description="Helical" evidence="4">
    <location>
        <begin position="323"/>
        <end position="350"/>
    </location>
</feature>
<keyword evidence="3 4" id="KW-0472">Membrane</keyword>
<dbReference type="InterPro" id="IPR036259">
    <property type="entry name" value="MFS_trans_sf"/>
</dbReference>